<dbReference type="EMBL" id="CP036434">
    <property type="protein sequence ID" value="QDV08893.1"/>
    <property type="molecule type" value="Genomic_DNA"/>
</dbReference>
<evidence type="ECO:0008006" key="4">
    <source>
        <dbReference type="Google" id="ProtNLM"/>
    </source>
</evidence>
<dbReference type="PROSITE" id="PS51257">
    <property type="entry name" value="PROKAR_LIPOPROTEIN"/>
    <property type="match status" value="1"/>
</dbReference>
<accession>A0A518EXT9</accession>
<protein>
    <recommendedName>
        <fullName evidence="4">Secreted protein</fullName>
    </recommendedName>
</protein>
<feature type="signal peptide" evidence="1">
    <location>
        <begin position="1"/>
        <end position="18"/>
    </location>
</feature>
<keyword evidence="3" id="KW-1185">Reference proteome</keyword>
<evidence type="ECO:0000313" key="3">
    <source>
        <dbReference type="Proteomes" id="UP000320390"/>
    </source>
</evidence>
<dbReference type="AlphaFoldDB" id="A0A518EXT9"/>
<evidence type="ECO:0000256" key="1">
    <source>
        <dbReference type="SAM" id="SignalP"/>
    </source>
</evidence>
<proteinExistence type="predicted"/>
<sequence precursor="true">MTRIKIALAALAVPFLMASCVTDRSQESAETMEVSTDEVVEELDPNDPDVMQCPVTGALQRRSDTDGSTHGDGVDM</sequence>
<dbReference type="Proteomes" id="UP000320390">
    <property type="component" value="Chromosome"/>
</dbReference>
<dbReference type="RefSeq" id="WP_419190484.1">
    <property type="nucleotide sequence ID" value="NZ_CP036434.1"/>
</dbReference>
<organism evidence="2 3">
    <name type="scientific">Saltatorellus ferox</name>
    <dbReference type="NCBI Taxonomy" id="2528018"/>
    <lineage>
        <taxon>Bacteria</taxon>
        <taxon>Pseudomonadati</taxon>
        <taxon>Planctomycetota</taxon>
        <taxon>Planctomycetia</taxon>
        <taxon>Planctomycetia incertae sedis</taxon>
        <taxon>Saltatorellus</taxon>
    </lineage>
</organism>
<gene>
    <name evidence="2" type="ORF">Poly30_44480</name>
</gene>
<name>A0A518EXT9_9BACT</name>
<evidence type="ECO:0000313" key="2">
    <source>
        <dbReference type="EMBL" id="QDV08893.1"/>
    </source>
</evidence>
<keyword evidence="1" id="KW-0732">Signal</keyword>
<feature type="chain" id="PRO_5022019047" description="Secreted protein" evidence="1">
    <location>
        <begin position="19"/>
        <end position="76"/>
    </location>
</feature>
<reference evidence="2 3" key="1">
    <citation type="submission" date="2019-02" db="EMBL/GenBank/DDBJ databases">
        <title>Deep-cultivation of Planctomycetes and their phenomic and genomic characterization uncovers novel biology.</title>
        <authorList>
            <person name="Wiegand S."/>
            <person name="Jogler M."/>
            <person name="Boedeker C."/>
            <person name="Pinto D."/>
            <person name="Vollmers J."/>
            <person name="Rivas-Marin E."/>
            <person name="Kohn T."/>
            <person name="Peeters S.H."/>
            <person name="Heuer A."/>
            <person name="Rast P."/>
            <person name="Oberbeckmann S."/>
            <person name="Bunk B."/>
            <person name="Jeske O."/>
            <person name="Meyerdierks A."/>
            <person name="Storesund J.E."/>
            <person name="Kallscheuer N."/>
            <person name="Luecker S."/>
            <person name="Lage O.M."/>
            <person name="Pohl T."/>
            <person name="Merkel B.J."/>
            <person name="Hornburger P."/>
            <person name="Mueller R.-W."/>
            <person name="Bruemmer F."/>
            <person name="Labrenz M."/>
            <person name="Spormann A.M."/>
            <person name="Op den Camp H."/>
            <person name="Overmann J."/>
            <person name="Amann R."/>
            <person name="Jetten M.S.M."/>
            <person name="Mascher T."/>
            <person name="Medema M.H."/>
            <person name="Devos D.P."/>
            <person name="Kaster A.-K."/>
            <person name="Ovreas L."/>
            <person name="Rohde M."/>
            <person name="Galperin M.Y."/>
            <person name="Jogler C."/>
        </authorList>
    </citation>
    <scope>NUCLEOTIDE SEQUENCE [LARGE SCALE GENOMIC DNA]</scope>
    <source>
        <strain evidence="2 3">Poly30</strain>
    </source>
</reference>